<dbReference type="GO" id="GO:0006397">
    <property type="term" value="P:mRNA processing"/>
    <property type="evidence" value="ECO:0007669"/>
    <property type="project" value="UniProtKB-KW"/>
</dbReference>
<keyword evidence="4" id="KW-0507">mRNA processing</keyword>
<dbReference type="InterPro" id="IPR008984">
    <property type="entry name" value="SMAD_FHA_dom_sf"/>
</dbReference>
<dbReference type="Pfam" id="PF00498">
    <property type="entry name" value="FHA"/>
    <property type="match status" value="1"/>
</dbReference>
<keyword evidence="3" id="KW-0597">Phosphoprotein</keyword>
<protein>
    <recommendedName>
        <fullName evidence="12">Nuclear inhibitor of protein phosphatase 1</fullName>
    </recommendedName>
    <alternativeName>
        <fullName evidence="13">Protein phosphatase 1 regulatory inhibitor subunit 8</fullName>
    </alternativeName>
</protein>
<accession>A0A0L8GP90</accession>
<evidence type="ECO:0000256" key="13">
    <source>
        <dbReference type="ARBA" id="ARBA00077703"/>
    </source>
</evidence>
<dbReference type="GO" id="GO:0003677">
    <property type="term" value="F:DNA binding"/>
    <property type="evidence" value="ECO:0007669"/>
    <property type="project" value="UniProtKB-KW"/>
</dbReference>
<dbReference type="Gene3D" id="6.10.250.1290">
    <property type="match status" value="1"/>
</dbReference>
<evidence type="ECO:0000256" key="6">
    <source>
        <dbReference type="ARBA" id="ARBA00022884"/>
    </source>
</evidence>
<dbReference type="SMART" id="SM00240">
    <property type="entry name" value="FHA"/>
    <property type="match status" value="1"/>
</dbReference>
<dbReference type="STRING" id="37653.A0A0L8GP90"/>
<dbReference type="PROSITE" id="PS50006">
    <property type="entry name" value="FHA_DOMAIN"/>
    <property type="match status" value="1"/>
</dbReference>
<evidence type="ECO:0000313" key="15">
    <source>
        <dbReference type="EMBL" id="KOF78440.1"/>
    </source>
</evidence>
<dbReference type="EMBL" id="KQ421085">
    <property type="protein sequence ID" value="KOF78440.1"/>
    <property type="molecule type" value="Genomic_DNA"/>
</dbReference>
<dbReference type="Gene3D" id="2.60.200.20">
    <property type="match status" value="1"/>
</dbReference>
<dbReference type="OrthoDB" id="4096268at2759"/>
<evidence type="ECO:0000256" key="8">
    <source>
        <dbReference type="ARBA" id="ARBA00023125"/>
    </source>
</evidence>
<keyword evidence="5" id="KW-0747">Spliceosome</keyword>
<dbReference type="AlphaFoldDB" id="A0A0L8GP90"/>
<dbReference type="SUPFAM" id="SSF49879">
    <property type="entry name" value="SMAD/FHA domain"/>
    <property type="match status" value="1"/>
</dbReference>
<evidence type="ECO:0000256" key="5">
    <source>
        <dbReference type="ARBA" id="ARBA00022728"/>
    </source>
</evidence>
<keyword evidence="2" id="KW-0678">Repressor</keyword>
<dbReference type="InterPro" id="IPR000253">
    <property type="entry name" value="FHA_dom"/>
</dbReference>
<dbReference type="InterPro" id="IPR050923">
    <property type="entry name" value="Cell_Proc_Reg/RNA_Proc"/>
</dbReference>
<keyword evidence="6" id="KW-0694">RNA-binding</keyword>
<evidence type="ECO:0000256" key="1">
    <source>
        <dbReference type="ARBA" id="ARBA00004324"/>
    </source>
</evidence>
<keyword evidence="10" id="KW-0508">mRNA splicing</keyword>
<dbReference type="OMA" id="HREMPPP"/>
<dbReference type="PANTHER" id="PTHR23308">
    <property type="entry name" value="NUCLEAR INHIBITOR OF PROTEIN PHOSPHATASE-1"/>
    <property type="match status" value="1"/>
</dbReference>
<evidence type="ECO:0000256" key="3">
    <source>
        <dbReference type="ARBA" id="ARBA00022553"/>
    </source>
</evidence>
<sequence length="345" mass="38166">MAKEPLVNNFEVPSWAGKPPSGLHLDVLKEGKMIQKLMIDEKKCYFFGRNKQLCDFCIDHASCSRVHAALVWHKHLSRPFIMDLGSTHGTFIGHIRLESKKPQQVPVDSEIHFGASTRIYIIRERPQPVSNLSGPEELEKRNDDIEGGLLGLPESETELDNLTEFNTAHNRRIASLVDIPDHSVPNPLKRKRKSGHVLFRDEDEIINPEDIDPSIGKFRNLVQTTIIPSKRNKVESSTGSSNMGVEPVKRSANFPFNAPSLYGDLPPGGTSDGQSGMGSSYSIAAKLGLPIPNLAPSLEEEETVVPVVKANPVVINPEEAAKEPKKKKYAKEAWPGKKPLPTLLV</sequence>
<evidence type="ECO:0000256" key="4">
    <source>
        <dbReference type="ARBA" id="ARBA00022664"/>
    </source>
</evidence>
<gene>
    <name evidence="15" type="ORF">OCBIM_22030764mg</name>
</gene>
<evidence type="ECO:0000256" key="9">
    <source>
        <dbReference type="ARBA" id="ARBA00023163"/>
    </source>
</evidence>
<name>A0A0L8GP90_OCTBM</name>
<evidence type="ECO:0000256" key="11">
    <source>
        <dbReference type="ARBA" id="ARBA00023242"/>
    </source>
</evidence>
<reference evidence="15" key="1">
    <citation type="submission" date="2015-07" db="EMBL/GenBank/DDBJ databases">
        <title>MeaNS - Measles Nucleotide Surveillance Program.</title>
        <authorList>
            <person name="Tran T."/>
            <person name="Druce J."/>
        </authorList>
    </citation>
    <scope>NUCLEOTIDE SEQUENCE</scope>
    <source>
        <strain evidence="15">UCB-OBI-ISO-001</strain>
        <tissue evidence="15">Gonad</tissue>
    </source>
</reference>
<dbReference type="FunFam" id="2.60.200.20:FF:000012">
    <property type="entry name" value="Nuclear inhibitor of protein phosphatase 1"/>
    <property type="match status" value="1"/>
</dbReference>
<keyword evidence="11" id="KW-0539">Nucleus</keyword>
<proteinExistence type="predicted"/>
<keyword evidence="9" id="KW-0804">Transcription</keyword>
<evidence type="ECO:0000259" key="14">
    <source>
        <dbReference type="PROSITE" id="PS50006"/>
    </source>
</evidence>
<evidence type="ECO:0000256" key="2">
    <source>
        <dbReference type="ARBA" id="ARBA00022491"/>
    </source>
</evidence>
<dbReference type="GO" id="GO:0016607">
    <property type="term" value="C:nuclear speck"/>
    <property type="evidence" value="ECO:0007669"/>
    <property type="project" value="UniProtKB-SubCell"/>
</dbReference>
<dbReference type="GO" id="GO:0008380">
    <property type="term" value="P:RNA splicing"/>
    <property type="evidence" value="ECO:0007669"/>
    <property type="project" value="UniProtKB-KW"/>
</dbReference>
<evidence type="ECO:0000256" key="7">
    <source>
        <dbReference type="ARBA" id="ARBA00023015"/>
    </source>
</evidence>
<keyword evidence="8" id="KW-0238">DNA-binding</keyword>
<evidence type="ECO:0000256" key="10">
    <source>
        <dbReference type="ARBA" id="ARBA00023187"/>
    </source>
</evidence>
<feature type="domain" description="FHA" evidence="14">
    <location>
        <begin position="45"/>
        <end position="97"/>
    </location>
</feature>
<dbReference type="CDD" id="cd22674">
    <property type="entry name" value="FHA_PPP1R8"/>
    <property type="match status" value="1"/>
</dbReference>
<dbReference type="KEGG" id="obi:106875745"/>
<comment type="subcellular location">
    <subcellularLocation>
        <location evidence="1">Nucleus speckle</location>
    </subcellularLocation>
</comment>
<organism evidence="15">
    <name type="scientific">Octopus bimaculoides</name>
    <name type="common">California two-spotted octopus</name>
    <dbReference type="NCBI Taxonomy" id="37653"/>
    <lineage>
        <taxon>Eukaryota</taxon>
        <taxon>Metazoa</taxon>
        <taxon>Spiralia</taxon>
        <taxon>Lophotrochozoa</taxon>
        <taxon>Mollusca</taxon>
        <taxon>Cephalopoda</taxon>
        <taxon>Coleoidea</taxon>
        <taxon>Octopodiformes</taxon>
        <taxon>Octopoda</taxon>
        <taxon>Incirrata</taxon>
        <taxon>Octopodidae</taxon>
        <taxon>Octopus</taxon>
    </lineage>
</organism>
<keyword evidence="7" id="KW-0805">Transcription regulation</keyword>
<evidence type="ECO:0000256" key="12">
    <source>
        <dbReference type="ARBA" id="ARBA00068386"/>
    </source>
</evidence>
<dbReference type="GO" id="GO:0003723">
    <property type="term" value="F:RNA binding"/>
    <property type="evidence" value="ECO:0007669"/>
    <property type="project" value="UniProtKB-KW"/>
</dbReference>
<dbReference type="GO" id="GO:0005681">
    <property type="term" value="C:spliceosomal complex"/>
    <property type="evidence" value="ECO:0007669"/>
    <property type="project" value="UniProtKB-KW"/>
</dbReference>